<dbReference type="AlphaFoldDB" id="A0A5D0MMJ0"/>
<dbReference type="RefSeq" id="WP_303701802.1">
    <property type="nucleotide sequence ID" value="NZ_VSIV01000288.1"/>
</dbReference>
<dbReference type="PANTHER" id="PTHR43428:SF1">
    <property type="entry name" value="ARSENATE REDUCTASE"/>
    <property type="match status" value="1"/>
</dbReference>
<dbReference type="InterPro" id="IPR036196">
    <property type="entry name" value="Ptyr_pPase_sf"/>
</dbReference>
<dbReference type="PANTHER" id="PTHR43428">
    <property type="entry name" value="ARSENATE REDUCTASE"/>
    <property type="match status" value="1"/>
</dbReference>
<gene>
    <name evidence="3" type="ORF">FXF49_10270</name>
</gene>
<protein>
    <submittedName>
        <fullName evidence="3">Arsenate reductase ArsC</fullName>
    </submittedName>
</protein>
<evidence type="ECO:0000256" key="1">
    <source>
        <dbReference type="ARBA" id="ARBA00022849"/>
    </source>
</evidence>
<sequence>MAISKKLLFLCTGNSCRSQMAEAYGKNYLENYNVYSAGLEKHGLNPYMLKVMKEDGFEMQGHYSKTLNDVNNIDFDVVVTVCDHASETCPVYLKKAQIIHKGFDDPAQATGDEEEILAQFRKVRDEIKSYIKDELSKII</sequence>
<dbReference type="Gene3D" id="3.40.50.2300">
    <property type="match status" value="1"/>
</dbReference>
<name>A0A5D0MMJ0_FLESI</name>
<feature type="domain" description="Phosphotyrosine protein phosphatase I" evidence="2">
    <location>
        <begin position="5"/>
        <end position="137"/>
    </location>
</feature>
<reference evidence="3 4" key="1">
    <citation type="submission" date="2019-08" db="EMBL/GenBank/DDBJ databases">
        <title>Genomic characterization of a novel candidate phylum (ARYD3) from a high temperature, high salinity tertiary oil reservoir in north central Oklahoma, USA.</title>
        <authorList>
            <person name="Youssef N.H."/>
            <person name="Yadav A."/>
            <person name="Elshahed M.S."/>
        </authorList>
    </citation>
    <scope>NUCLEOTIDE SEQUENCE [LARGE SCALE GENOMIC DNA]</scope>
    <source>
        <strain evidence="3">ARYD1</strain>
    </source>
</reference>
<accession>A0A5D0MMJ0</accession>
<dbReference type="EMBL" id="VSIV01000288">
    <property type="protein sequence ID" value="TYB32681.1"/>
    <property type="molecule type" value="Genomic_DNA"/>
</dbReference>
<evidence type="ECO:0000313" key="4">
    <source>
        <dbReference type="Proteomes" id="UP000323337"/>
    </source>
</evidence>
<dbReference type="CDD" id="cd16345">
    <property type="entry name" value="LMWP_ArsC"/>
    <property type="match status" value="1"/>
</dbReference>
<keyword evidence="1" id="KW-0059">Arsenical resistance</keyword>
<dbReference type="InterPro" id="IPR023485">
    <property type="entry name" value="Ptyr_pPase"/>
</dbReference>
<dbReference type="SUPFAM" id="SSF52788">
    <property type="entry name" value="Phosphotyrosine protein phosphatases I"/>
    <property type="match status" value="1"/>
</dbReference>
<evidence type="ECO:0000259" key="2">
    <source>
        <dbReference type="SMART" id="SM00226"/>
    </source>
</evidence>
<dbReference type="Pfam" id="PF01451">
    <property type="entry name" value="LMWPc"/>
    <property type="match status" value="1"/>
</dbReference>
<proteinExistence type="predicted"/>
<comment type="caution">
    <text evidence="3">The sequence shown here is derived from an EMBL/GenBank/DDBJ whole genome shotgun (WGS) entry which is preliminary data.</text>
</comment>
<evidence type="ECO:0000313" key="3">
    <source>
        <dbReference type="EMBL" id="TYB32681.1"/>
    </source>
</evidence>
<dbReference type="SMART" id="SM00226">
    <property type="entry name" value="LMWPc"/>
    <property type="match status" value="1"/>
</dbReference>
<dbReference type="Proteomes" id="UP000323337">
    <property type="component" value="Unassembled WGS sequence"/>
</dbReference>
<organism evidence="3 4">
    <name type="scientific">Flexistipes sinusarabici</name>
    <dbReference type="NCBI Taxonomy" id="2352"/>
    <lineage>
        <taxon>Bacteria</taxon>
        <taxon>Pseudomonadati</taxon>
        <taxon>Deferribacterota</taxon>
        <taxon>Deferribacteres</taxon>
        <taxon>Deferribacterales</taxon>
        <taxon>Flexistipitaceae</taxon>
        <taxon>Flexistipes</taxon>
    </lineage>
</organism>
<dbReference type="GO" id="GO:0046685">
    <property type="term" value="P:response to arsenic-containing substance"/>
    <property type="evidence" value="ECO:0007669"/>
    <property type="project" value="UniProtKB-KW"/>
</dbReference>